<organism evidence="2 3">
    <name type="scientific">Candidatus Galacturonatibacter soehngenii</name>
    <dbReference type="NCBI Taxonomy" id="2307010"/>
    <lineage>
        <taxon>Bacteria</taxon>
        <taxon>Bacillati</taxon>
        <taxon>Bacillota</taxon>
        <taxon>Clostridia</taxon>
        <taxon>Lachnospirales</taxon>
        <taxon>Lachnospiraceae</taxon>
        <taxon>Candidatus Galacturonatibacter</taxon>
    </lineage>
</organism>
<dbReference type="Gene3D" id="3.90.550.10">
    <property type="entry name" value="Spore Coat Polysaccharide Biosynthesis Protein SpsA, Chain A"/>
    <property type="match status" value="1"/>
</dbReference>
<dbReference type="EMBL" id="WAGX01000005">
    <property type="protein sequence ID" value="KAB1438241.1"/>
    <property type="molecule type" value="Genomic_DNA"/>
</dbReference>
<name>A0A7V7QL35_9FIRM</name>
<dbReference type="GO" id="GO:0016740">
    <property type="term" value="F:transferase activity"/>
    <property type="evidence" value="ECO:0007669"/>
    <property type="project" value="UniProtKB-KW"/>
</dbReference>
<reference evidence="2 3" key="1">
    <citation type="submission" date="2019-09" db="EMBL/GenBank/DDBJ databases">
        <authorList>
            <person name="Valk L.C."/>
        </authorList>
    </citation>
    <scope>NUCLEOTIDE SEQUENCE [LARGE SCALE GENOMIC DNA]</scope>
    <source>
        <strain evidence="2">GalUA</strain>
    </source>
</reference>
<gene>
    <name evidence="2" type="ORF">F7O84_11865</name>
</gene>
<proteinExistence type="predicted"/>
<dbReference type="RefSeq" id="WP_151145332.1">
    <property type="nucleotide sequence ID" value="NZ_WAGX01000005.1"/>
</dbReference>
<protein>
    <submittedName>
        <fullName evidence="2">Glycosyltransferase</fullName>
    </submittedName>
</protein>
<dbReference type="PANTHER" id="PTHR43179:SF7">
    <property type="entry name" value="RHAMNOSYLTRANSFERASE WBBL"/>
    <property type="match status" value="1"/>
</dbReference>
<sequence>MNKVSIIMLVYNAPYYVKQSIKTLKENTEGVDYELIVVDNNSKWITKLLLKRLKQKGLIDKLITNEKNMLFAGGNNIGSEYCDYNSEYILLLNSDVKILHKKWLQKLIELHPYEGGVSSYGVVLDEPQRADGYCFLINKDLYINNRLDENFQWFWGVTKLQSILLKNGKRIVCVENHENIIHHYGGRSGKGFKEAKGMGIDIEEVKKWFIKGNVEILKDVDI</sequence>
<dbReference type="PANTHER" id="PTHR43179">
    <property type="entry name" value="RHAMNOSYLTRANSFERASE WBBL"/>
    <property type="match status" value="1"/>
</dbReference>
<evidence type="ECO:0000259" key="1">
    <source>
        <dbReference type="Pfam" id="PF00535"/>
    </source>
</evidence>
<keyword evidence="2" id="KW-0808">Transferase</keyword>
<comment type="caution">
    <text evidence="2">The sequence shown here is derived from an EMBL/GenBank/DDBJ whole genome shotgun (WGS) entry which is preliminary data.</text>
</comment>
<evidence type="ECO:0000313" key="2">
    <source>
        <dbReference type="EMBL" id="KAB1438241.1"/>
    </source>
</evidence>
<dbReference type="OrthoDB" id="9771846at2"/>
<dbReference type="SUPFAM" id="SSF53448">
    <property type="entry name" value="Nucleotide-diphospho-sugar transferases"/>
    <property type="match status" value="1"/>
</dbReference>
<dbReference type="Proteomes" id="UP000461768">
    <property type="component" value="Unassembled WGS sequence"/>
</dbReference>
<accession>A0A7V7QL35</accession>
<evidence type="ECO:0000313" key="3">
    <source>
        <dbReference type="Proteomes" id="UP000461768"/>
    </source>
</evidence>
<reference evidence="2 3" key="2">
    <citation type="submission" date="2020-02" db="EMBL/GenBank/DDBJ databases">
        <title>Candidatus Galacturonibacter soehngenii shows hetero-acetogenic catabolism of galacturonic acid but lacks a canonical carbon monoxide dehydrogenase/acetyl-CoA synthase complex.</title>
        <authorList>
            <person name="Diender M."/>
            <person name="Stouten G.R."/>
            <person name="Petersen J.F."/>
            <person name="Nielsen P.H."/>
            <person name="Dueholm M.S."/>
            <person name="Pronk J.T."/>
            <person name="Van Loosdrecht M.C.M."/>
        </authorList>
    </citation>
    <scope>NUCLEOTIDE SEQUENCE [LARGE SCALE GENOMIC DNA]</scope>
    <source>
        <strain evidence="2">GalUA</strain>
    </source>
</reference>
<dbReference type="InterPro" id="IPR001173">
    <property type="entry name" value="Glyco_trans_2-like"/>
</dbReference>
<feature type="domain" description="Glycosyltransferase 2-like" evidence="1">
    <location>
        <begin position="5"/>
        <end position="112"/>
    </location>
</feature>
<dbReference type="Pfam" id="PF00535">
    <property type="entry name" value="Glycos_transf_2"/>
    <property type="match status" value="1"/>
</dbReference>
<keyword evidence="3" id="KW-1185">Reference proteome</keyword>
<dbReference type="InterPro" id="IPR029044">
    <property type="entry name" value="Nucleotide-diphossugar_trans"/>
</dbReference>
<dbReference type="AlphaFoldDB" id="A0A7V7QL35"/>